<evidence type="ECO:0000256" key="1">
    <source>
        <dbReference type="SAM" id="MobiDB-lite"/>
    </source>
</evidence>
<feature type="compositionally biased region" description="Polar residues" evidence="1">
    <location>
        <begin position="460"/>
        <end position="475"/>
    </location>
</feature>
<evidence type="ECO:0000313" key="3">
    <source>
        <dbReference type="Proteomes" id="UP000245699"/>
    </source>
</evidence>
<sequence>MYQGKDGEGESDYDYSDSKEFSRKNPRKLNLMKKTTVEKVDLNTINPKKLVEKTNGSSITKTIRIFTKPQLKKLIPLPTPLVPKSPLPQNDPLEASGDNQSISYPIPEKKKTRSKTIGTREIDNTQLRFKNPNRKAIYSPVQMNPYMGQSHIKELKEMFRKSRLINNQVVLSEYNDDYLRSEKEEVDFNTFIKKSNDFSQTQDISNVGNKRNQEKVQPKLEGKRNIPKSSIEAGNGIENIANVGNKEQKSFELQLSSPNQFKLDFSLKEQTVRKNTKSIKPAVKMNMNNNSKVDIDNISQNNGNQSSFGQKFPAEFDIRPYIQSNVSPVSIQFQMENLETNKKAEEIATEIPNASNPISLKEKRDVNKPRKLEIFQSPTFLFFKGNKPSIPVKKTMPGRFVENRPVNNDLGHTTPRSPISPKNFHEIRVGPSSKKKKALLKLRKSFGNISFYDNELASKQLSKPNTQNTNNSKLVTNIPPRFGNNKIQNSDSKTYNFDSHGATINSDTEIKQKYKEPSKFILENQNKTKFLDIKNNRNDTADNKPMKISRSSLSLQDHLLENSRSNSQSSSFLILSPTADEMPEDESPNEGEKSSEGSSSKDSETVGTSSSIELTINSSASTVFLNSDNTSGENCGKQKKLQNQFGDKQAYNLDLVHKLYLEMQREETKIGLIGMKSEKKGSDANKNLEIDEYKRIIDGLKTKVNTLLHQNIVLQSQLTKVNGITRTQTYPTEKRETGSESPTVSPLYYQLGSSNKSVTNLKISGPPNGMADEQTSSSVISASNSDAMVKNMMKMVKDRKSGVMNKEQKNARSKKFYNDLRASKSLNDGLNNLKNLDINYEKPKEKNYIPTKIREKGLYINIGSNNQKIGIENNEQERKIGTIEALIKKTKLKGADSSEKEVSNEKYTYNGLYKHKNYTTNFYLNKPPKKYENMTFEYNNKKNLNKMPTLLNINNLDISKKDEIQIQENKNQSQITEKGTKSKEDDIEINGENKQTNVDLKQTSADEIFQKLLVNKSLDFKEKIPSQERNNRSSLGLSTNNEHVRSPTKQNGEKDSTDPGTTDIRDDSIQKDIRILSLTSTISNLQGNIDAYSYMIDYKLSKIMNNLKF</sequence>
<feature type="region of interest" description="Disordered" evidence="1">
    <location>
        <begin position="460"/>
        <end position="491"/>
    </location>
</feature>
<feature type="compositionally biased region" description="Polar residues" evidence="1">
    <location>
        <begin position="1032"/>
        <end position="1041"/>
    </location>
</feature>
<feature type="compositionally biased region" description="Polar residues" evidence="1">
    <location>
        <begin position="968"/>
        <end position="977"/>
    </location>
</feature>
<feature type="compositionally biased region" description="Basic and acidic residues" evidence="1">
    <location>
        <begin position="1051"/>
        <end position="1066"/>
    </location>
</feature>
<accession>A0A2T9Y4W7</accession>
<reference evidence="2 3" key="1">
    <citation type="journal article" date="2018" name="MBio">
        <title>Comparative Genomics Reveals the Core Gene Toolbox for the Fungus-Insect Symbiosis.</title>
        <authorList>
            <person name="Wang Y."/>
            <person name="Stata M."/>
            <person name="Wang W."/>
            <person name="Stajich J.E."/>
            <person name="White M.M."/>
            <person name="Moncalvo J.M."/>
        </authorList>
    </citation>
    <scope>NUCLEOTIDE SEQUENCE [LARGE SCALE GENOMIC DNA]</scope>
    <source>
        <strain evidence="2 3">AUS-77-4</strain>
    </source>
</reference>
<feature type="region of interest" description="Disordered" evidence="1">
    <location>
        <begin position="393"/>
        <end position="423"/>
    </location>
</feature>
<feature type="region of interest" description="Disordered" evidence="1">
    <location>
        <begin position="1024"/>
        <end position="1066"/>
    </location>
</feature>
<feature type="region of interest" description="Disordered" evidence="1">
    <location>
        <begin position="1"/>
        <end position="27"/>
    </location>
</feature>
<keyword evidence="3" id="KW-1185">Reference proteome</keyword>
<dbReference type="AlphaFoldDB" id="A0A2T9Y4W7"/>
<feature type="region of interest" description="Disordered" evidence="1">
    <location>
        <begin position="968"/>
        <end position="995"/>
    </location>
</feature>
<gene>
    <name evidence="2" type="ORF">BB559_006068</name>
</gene>
<organism evidence="2 3">
    <name type="scientific">Furculomyces boomerangus</name>
    <dbReference type="NCBI Taxonomy" id="61424"/>
    <lineage>
        <taxon>Eukaryota</taxon>
        <taxon>Fungi</taxon>
        <taxon>Fungi incertae sedis</taxon>
        <taxon>Zoopagomycota</taxon>
        <taxon>Kickxellomycotina</taxon>
        <taxon>Harpellomycetes</taxon>
        <taxon>Harpellales</taxon>
        <taxon>Harpellaceae</taxon>
        <taxon>Furculomyces</taxon>
    </lineage>
</organism>
<feature type="region of interest" description="Disordered" evidence="1">
    <location>
        <begin position="211"/>
        <end position="231"/>
    </location>
</feature>
<protein>
    <submittedName>
        <fullName evidence="2">Uncharacterized protein</fullName>
    </submittedName>
</protein>
<comment type="caution">
    <text evidence="2">The sequence shown here is derived from an EMBL/GenBank/DDBJ whole genome shotgun (WGS) entry which is preliminary data.</text>
</comment>
<name>A0A2T9Y4W7_9FUNG</name>
<feature type="compositionally biased region" description="Basic and acidic residues" evidence="1">
    <location>
        <begin position="211"/>
        <end position="224"/>
    </location>
</feature>
<proteinExistence type="predicted"/>
<feature type="region of interest" description="Disordered" evidence="1">
    <location>
        <begin position="82"/>
        <end position="117"/>
    </location>
</feature>
<dbReference type="Proteomes" id="UP000245699">
    <property type="component" value="Unassembled WGS sequence"/>
</dbReference>
<dbReference type="EMBL" id="MBFT01000754">
    <property type="protein sequence ID" value="PVU87381.1"/>
    <property type="molecule type" value="Genomic_DNA"/>
</dbReference>
<feature type="region of interest" description="Disordered" evidence="1">
    <location>
        <begin position="579"/>
        <end position="612"/>
    </location>
</feature>
<evidence type="ECO:0000313" key="2">
    <source>
        <dbReference type="EMBL" id="PVU87381.1"/>
    </source>
</evidence>
<feature type="compositionally biased region" description="Basic and acidic residues" evidence="1">
    <location>
        <begin position="590"/>
        <end position="604"/>
    </location>
</feature>